<dbReference type="Pfam" id="PF21805">
    <property type="entry name" value="Imm5_like"/>
    <property type="match status" value="1"/>
</dbReference>
<dbReference type="InterPro" id="IPR048667">
    <property type="entry name" value="Imm5-like"/>
</dbReference>
<feature type="domain" description="Imm-5-like" evidence="1">
    <location>
        <begin position="10"/>
        <end position="127"/>
    </location>
</feature>
<comment type="caution">
    <text evidence="2">The sequence shown here is derived from an EMBL/GenBank/DDBJ whole genome shotgun (WGS) entry which is preliminary data.</text>
</comment>
<sequence>MAEDEYEIALSKQDLREVTAFAAACAEAVLEVFEADQPDDSRPRDAVEAALEFARGGERGKSLRDTAWAALKAAKSTDTAAAREAAWAAMSAAGAAYLHPLAKATQVKHILGAGAHAARAAELAASRDPGVGAEHVERAVHRATPVVVDVLKRFPAAPDGGGRVGELIRMLDADLRSLTLTE</sequence>
<keyword evidence="2" id="KW-0540">Nuclease</keyword>
<evidence type="ECO:0000313" key="3">
    <source>
        <dbReference type="Proteomes" id="UP000325849"/>
    </source>
</evidence>
<dbReference type="RefSeq" id="WP_152886258.1">
    <property type="nucleotide sequence ID" value="NZ_VJZD01000026.1"/>
</dbReference>
<keyword evidence="2" id="KW-0269">Exonuclease</keyword>
<gene>
    <name evidence="2" type="ORF">FNH09_09150</name>
</gene>
<dbReference type="EMBL" id="VJZD01000026">
    <property type="protein sequence ID" value="MPY31460.1"/>
    <property type="molecule type" value="Genomic_DNA"/>
</dbReference>
<protein>
    <submittedName>
        <fullName evidence="2">Exonuclease SbcC</fullName>
    </submittedName>
</protein>
<dbReference type="AlphaFoldDB" id="A0A5N8V873"/>
<name>A0A5N8V873_9ACTN</name>
<accession>A0A5N8V873</accession>
<dbReference type="GO" id="GO:0004527">
    <property type="term" value="F:exonuclease activity"/>
    <property type="evidence" value="ECO:0007669"/>
    <property type="project" value="UniProtKB-KW"/>
</dbReference>
<proteinExistence type="predicted"/>
<reference evidence="2 3" key="1">
    <citation type="submission" date="2019-07" db="EMBL/GenBank/DDBJ databases">
        <title>New species of Amycolatopsis and Streptomyces.</title>
        <authorList>
            <person name="Duangmal K."/>
            <person name="Teo W.F.A."/>
            <person name="Lipun K."/>
        </authorList>
    </citation>
    <scope>NUCLEOTIDE SEQUENCE [LARGE SCALE GENOMIC DNA]</scope>
    <source>
        <strain evidence="2 3">NBRC 109810</strain>
    </source>
</reference>
<evidence type="ECO:0000313" key="2">
    <source>
        <dbReference type="EMBL" id="MPY31460.1"/>
    </source>
</evidence>
<dbReference type="OrthoDB" id="166981at2"/>
<keyword evidence="3" id="KW-1185">Reference proteome</keyword>
<keyword evidence="2" id="KW-0378">Hydrolase</keyword>
<dbReference type="Proteomes" id="UP000325849">
    <property type="component" value="Unassembled WGS sequence"/>
</dbReference>
<evidence type="ECO:0000259" key="1">
    <source>
        <dbReference type="Pfam" id="PF21805"/>
    </source>
</evidence>
<organism evidence="2 3">
    <name type="scientific">Streptomyces adustus</name>
    <dbReference type="NCBI Taxonomy" id="1609272"/>
    <lineage>
        <taxon>Bacteria</taxon>
        <taxon>Bacillati</taxon>
        <taxon>Actinomycetota</taxon>
        <taxon>Actinomycetes</taxon>
        <taxon>Kitasatosporales</taxon>
        <taxon>Streptomycetaceae</taxon>
        <taxon>Streptomyces</taxon>
    </lineage>
</organism>